<evidence type="ECO:0000256" key="5">
    <source>
        <dbReference type="ARBA" id="ARBA00023163"/>
    </source>
</evidence>
<evidence type="ECO:0000256" key="8">
    <source>
        <dbReference type="SAM" id="MobiDB-lite"/>
    </source>
</evidence>
<feature type="domain" description="BZIP" evidence="9">
    <location>
        <begin position="263"/>
        <end position="308"/>
    </location>
</feature>
<evidence type="ECO:0000313" key="11">
    <source>
        <dbReference type="RefSeq" id="XP_038980747.1"/>
    </source>
</evidence>
<keyword evidence="2" id="KW-0938">Abscisic acid signaling pathway</keyword>
<dbReference type="InterPro" id="IPR046347">
    <property type="entry name" value="bZIP_sf"/>
</dbReference>
<dbReference type="SMART" id="SM00338">
    <property type="entry name" value="BRLZ"/>
    <property type="match status" value="1"/>
</dbReference>
<dbReference type="GO" id="GO:0003700">
    <property type="term" value="F:DNA-binding transcription factor activity"/>
    <property type="evidence" value="ECO:0007669"/>
    <property type="project" value="InterPro"/>
</dbReference>
<evidence type="ECO:0000256" key="3">
    <source>
        <dbReference type="ARBA" id="ARBA00023015"/>
    </source>
</evidence>
<dbReference type="AlphaFoldDB" id="A0A8B9A500"/>
<keyword evidence="7" id="KW-0175">Coiled coil</keyword>
<dbReference type="OrthoDB" id="644067at2759"/>
<dbReference type="InterPro" id="IPR004827">
    <property type="entry name" value="bZIP"/>
</dbReference>
<protein>
    <submittedName>
        <fullName evidence="11">ABSCISIC ACID-INSENSITIVE 5-like protein 2 isoform X1</fullName>
    </submittedName>
</protein>
<sequence>MGIQTMGSQGSGGTGEQRSEIQSLARQGSLYCLTLNEVQNHLGEPLSSMNLDELLKSVFPESNQSLGMNLDCATSQYTSGSGLQRQGSITMPRALSKKTVDEVWRDIQQVQQKSNEEQRSGHGRQLTLGEMTLEDFLVKAGVVVEGSAKDANDIMGNVGPGGSSDPMAGVQDFGQRVHWLQQYHQMAAVDQQQQGQQSLMGAYVPSHPVPQPLALGVGTSPILDAVFPDGQLNISSPGMGAFSDPQTPGRKRAASGDMLDKLMERRQKRMIKNRESAARSRARKQAYTNELEHKVSRLEEENERLKKQKELDKLLFSYLYQSEVSARRPSSTPF</sequence>
<dbReference type="GO" id="GO:0045893">
    <property type="term" value="P:positive regulation of DNA-templated transcription"/>
    <property type="evidence" value="ECO:0007669"/>
    <property type="project" value="InterPro"/>
</dbReference>
<name>A0A8B9A500_PHODC</name>
<evidence type="ECO:0000256" key="6">
    <source>
        <dbReference type="ARBA" id="ARBA00023242"/>
    </source>
</evidence>
<reference evidence="11" key="2">
    <citation type="submission" date="2025-08" db="UniProtKB">
        <authorList>
            <consortium name="RefSeq"/>
        </authorList>
    </citation>
    <scope>IDENTIFICATION</scope>
    <source>
        <tissue evidence="11">Young leaves</tissue>
    </source>
</reference>
<accession>A0A8B9A500</accession>
<dbReference type="CDD" id="cd14707">
    <property type="entry name" value="bZIP_plant_BZIP46"/>
    <property type="match status" value="1"/>
</dbReference>
<dbReference type="GO" id="GO:0009738">
    <property type="term" value="P:abscisic acid-activated signaling pathway"/>
    <property type="evidence" value="ECO:0007669"/>
    <property type="project" value="UniProtKB-KW"/>
</dbReference>
<keyword evidence="5" id="KW-0804">Transcription</keyword>
<feature type="coiled-coil region" evidence="7">
    <location>
        <begin position="281"/>
        <end position="315"/>
    </location>
</feature>
<comment type="subcellular location">
    <subcellularLocation>
        <location evidence="1">Nucleus</location>
    </subcellularLocation>
</comment>
<organism evidence="10 11">
    <name type="scientific">Phoenix dactylifera</name>
    <name type="common">Date palm</name>
    <dbReference type="NCBI Taxonomy" id="42345"/>
    <lineage>
        <taxon>Eukaryota</taxon>
        <taxon>Viridiplantae</taxon>
        <taxon>Streptophyta</taxon>
        <taxon>Embryophyta</taxon>
        <taxon>Tracheophyta</taxon>
        <taxon>Spermatophyta</taxon>
        <taxon>Magnoliopsida</taxon>
        <taxon>Liliopsida</taxon>
        <taxon>Arecaceae</taxon>
        <taxon>Coryphoideae</taxon>
        <taxon>Phoeniceae</taxon>
        <taxon>Phoenix</taxon>
    </lineage>
</organism>
<dbReference type="KEGG" id="pda:103709063"/>
<dbReference type="InterPro" id="IPR043452">
    <property type="entry name" value="BZIP46-like"/>
</dbReference>
<dbReference type="Pfam" id="PF00170">
    <property type="entry name" value="bZIP_1"/>
    <property type="match status" value="1"/>
</dbReference>
<evidence type="ECO:0000259" key="9">
    <source>
        <dbReference type="PROSITE" id="PS50217"/>
    </source>
</evidence>
<dbReference type="Gene3D" id="1.20.5.170">
    <property type="match status" value="1"/>
</dbReference>
<dbReference type="GO" id="GO:0003677">
    <property type="term" value="F:DNA binding"/>
    <property type="evidence" value="ECO:0007669"/>
    <property type="project" value="UniProtKB-KW"/>
</dbReference>
<dbReference type="GeneID" id="103709063"/>
<dbReference type="FunFam" id="1.20.5.170:FF:000036">
    <property type="entry name" value="ABSCISIC ACID-INSENSITIVE 5-like protein 2"/>
    <property type="match status" value="1"/>
</dbReference>
<evidence type="ECO:0000256" key="7">
    <source>
        <dbReference type="SAM" id="Coils"/>
    </source>
</evidence>
<evidence type="ECO:0000256" key="4">
    <source>
        <dbReference type="ARBA" id="ARBA00023125"/>
    </source>
</evidence>
<dbReference type="PANTHER" id="PTHR22952:SF385">
    <property type="entry name" value="ABSCISIC ACID-INSENSITIVE 5-LIKE PROTEIN 2"/>
    <property type="match status" value="1"/>
</dbReference>
<dbReference type="PROSITE" id="PS50217">
    <property type="entry name" value="BZIP"/>
    <property type="match status" value="1"/>
</dbReference>
<dbReference type="GO" id="GO:0005634">
    <property type="term" value="C:nucleus"/>
    <property type="evidence" value="ECO:0007669"/>
    <property type="project" value="UniProtKB-SubCell"/>
</dbReference>
<dbReference type="Proteomes" id="UP000228380">
    <property type="component" value="Chromosome 3"/>
</dbReference>
<keyword evidence="6" id="KW-0539">Nucleus</keyword>
<evidence type="ECO:0000256" key="1">
    <source>
        <dbReference type="ARBA" id="ARBA00004123"/>
    </source>
</evidence>
<keyword evidence="3" id="KW-0805">Transcription regulation</keyword>
<dbReference type="PANTHER" id="PTHR22952">
    <property type="entry name" value="CAMP-RESPONSE ELEMENT BINDING PROTEIN-RELATED"/>
    <property type="match status" value="1"/>
</dbReference>
<dbReference type="SUPFAM" id="SSF57959">
    <property type="entry name" value="Leucine zipper domain"/>
    <property type="match status" value="1"/>
</dbReference>
<dbReference type="RefSeq" id="XP_038980747.1">
    <property type="nucleotide sequence ID" value="XM_039124819.1"/>
</dbReference>
<gene>
    <name evidence="11" type="primary">LOC103709063</name>
</gene>
<keyword evidence="10" id="KW-1185">Reference proteome</keyword>
<keyword evidence="4" id="KW-0238">DNA-binding</keyword>
<feature type="region of interest" description="Disordered" evidence="8">
    <location>
        <begin position="1"/>
        <end position="20"/>
    </location>
</feature>
<proteinExistence type="predicted"/>
<evidence type="ECO:0000256" key="2">
    <source>
        <dbReference type="ARBA" id="ARBA00022682"/>
    </source>
</evidence>
<evidence type="ECO:0000313" key="10">
    <source>
        <dbReference type="Proteomes" id="UP000228380"/>
    </source>
</evidence>
<dbReference type="PROSITE" id="PS00036">
    <property type="entry name" value="BZIP_BASIC"/>
    <property type="match status" value="1"/>
</dbReference>
<reference evidence="10" key="1">
    <citation type="journal article" date="2019" name="Nat. Commun.">
        <title>Genome-wide association mapping of date palm fruit traits.</title>
        <authorList>
            <person name="Hazzouri K.M."/>
            <person name="Gros-Balthazard M."/>
            <person name="Flowers J.M."/>
            <person name="Copetti D."/>
            <person name="Lemansour A."/>
            <person name="Lebrun M."/>
            <person name="Masmoudi K."/>
            <person name="Ferrand S."/>
            <person name="Dhar M.I."/>
            <person name="Fresquez Z.A."/>
            <person name="Rosas U."/>
            <person name="Zhang J."/>
            <person name="Talag J."/>
            <person name="Lee S."/>
            <person name="Kudrna D."/>
            <person name="Powell R.F."/>
            <person name="Leitch I.J."/>
            <person name="Krueger R.R."/>
            <person name="Wing R.A."/>
            <person name="Amiri K.M.A."/>
            <person name="Purugganan M.D."/>
        </authorList>
    </citation>
    <scope>NUCLEOTIDE SEQUENCE [LARGE SCALE GENOMIC DNA]</scope>
    <source>
        <strain evidence="10">cv. Khalas</strain>
    </source>
</reference>